<dbReference type="InterPro" id="IPR039207">
    <property type="entry name" value="MMTAG2-like"/>
</dbReference>
<dbReference type="InterPro" id="IPR019315">
    <property type="entry name" value="MMTA2_N"/>
</dbReference>
<dbReference type="OrthoDB" id="5390672at2759"/>
<evidence type="ECO:0000313" key="4">
    <source>
        <dbReference type="Proteomes" id="UP000076580"/>
    </source>
</evidence>
<keyword evidence="3" id="KW-0418">Kinase</keyword>
<feature type="domain" description="Multiple myeloma tumor-associated protein 2-like N-terminal" evidence="2">
    <location>
        <begin position="11"/>
        <end position="95"/>
    </location>
</feature>
<proteinExistence type="predicted"/>
<dbReference type="Proteomes" id="UP000076580">
    <property type="component" value="Chromosome 01"/>
</dbReference>
<accession>A0A151GWX9</accession>
<reference evidence="3 4" key="1">
    <citation type="journal article" date="2016" name="Sci. Rep.">
        <title>Insights into Adaptations to a Near-Obligate Nematode Endoparasitic Lifestyle from the Finished Genome of Drechmeria coniospora.</title>
        <authorList>
            <person name="Zhang L."/>
            <person name="Zhou Z."/>
            <person name="Guo Q."/>
            <person name="Fokkens L."/>
            <person name="Miskei M."/>
            <person name="Pocsi I."/>
            <person name="Zhang W."/>
            <person name="Chen M."/>
            <person name="Wang L."/>
            <person name="Sun Y."/>
            <person name="Donzelli B.G."/>
            <person name="Gibson D.M."/>
            <person name="Nelson D.R."/>
            <person name="Luo J.G."/>
            <person name="Rep M."/>
            <person name="Liu H."/>
            <person name="Yang S."/>
            <person name="Wang J."/>
            <person name="Krasnoff S.B."/>
            <person name="Xu Y."/>
            <person name="Molnar I."/>
            <person name="Lin M."/>
        </authorList>
    </citation>
    <scope>NUCLEOTIDE SEQUENCE [LARGE SCALE GENOMIC DNA]</scope>
    <source>
        <strain evidence="3 4">ARSEF 6962</strain>
    </source>
</reference>
<dbReference type="EMBL" id="LAYC01000001">
    <property type="protein sequence ID" value="KYK61553.1"/>
    <property type="molecule type" value="Genomic_DNA"/>
</dbReference>
<feature type="compositionally biased region" description="Basic and acidic residues" evidence="1">
    <location>
        <begin position="70"/>
        <end position="81"/>
    </location>
</feature>
<dbReference type="AlphaFoldDB" id="A0A151GWX9"/>
<keyword evidence="3" id="KW-0808">Transferase</keyword>
<dbReference type="GeneID" id="63715338"/>
<feature type="region of interest" description="Disordered" evidence="1">
    <location>
        <begin position="60"/>
        <end position="81"/>
    </location>
</feature>
<comment type="caution">
    <text evidence="3">The sequence shown here is derived from an EMBL/GenBank/DDBJ whole genome shotgun (WGS) entry which is preliminary data.</text>
</comment>
<evidence type="ECO:0000256" key="1">
    <source>
        <dbReference type="SAM" id="MobiDB-lite"/>
    </source>
</evidence>
<evidence type="ECO:0000313" key="3">
    <source>
        <dbReference type="EMBL" id="KYK61553.1"/>
    </source>
</evidence>
<name>A0A151GWX9_DRECN</name>
<evidence type="ECO:0000259" key="2">
    <source>
        <dbReference type="Pfam" id="PF10159"/>
    </source>
</evidence>
<keyword evidence="4" id="KW-1185">Reference proteome</keyword>
<dbReference type="GO" id="GO:0016301">
    <property type="term" value="F:kinase activity"/>
    <property type="evidence" value="ECO:0007669"/>
    <property type="project" value="UniProtKB-KW"/>
</dbReference>
<dbReference type="PANTHER" id="PTHR14580:SF0">
    <property type="entry name" value="MULTIPLE MYELOMA TUMOR-ASSOCIATED PROTEIN 2"/>
    <property type="match status" value="1"/>
</dbReference>
<dbReference type="PANTHER" id="PTHR14580">
    <property type="entry name" value="MULTIPLE MYELOMA TUMOR-ASSOCIATED PROTEIN 2 FAMILY MEMBER"/>
    <property type="match status" value="1"/>
</dbReference>
<dbReference type="RefSeq" id="XP_040660905.1">
    <property type="nucleotide sequence ID" value="XM_040800022.1"/>
</dbReference>
<dbReference type="Pfam" id="PF10159">
    <property type="entry name" value="MMtag"/>
    <property type="match status" value="1"/>
</dbReference>
<protein>
    <submittedName>
        <fullName evidence="3">Kinase phosphorylation protein</fullName>
    </submittedName>
</protein>
<organism evidence="3 4">
    <name type="scientific">Drechmeria coniospora</name>
    <name type="common">Nematophagous fungus</name>
    <name type="synonym">Meria coniospora</name>
    <dbReference type="NCBI Taxonomy" id="98403"/>
    <lineage>
        <taxon>Eukaryota</taxon>
        <taxon>Fungi</taxon>
        <taxon>Dikarya</taxon>
        <taxon>Ascomycota</taxon>
        <taxon>Pezizomycotina</taxon>
        <taxon>Sordariomycetes</taxon>
        <taxon>Hypocreomycetidae</taxon>
        <taxon>Hypocreales</taxon>
        <taxon>Ophiocordycipitaceae</taxon>
        <taxon>Drechmeria</taxon>
    </lineage>
</organism>
<dbReference type="InParanoid" id="A0A151GWX9"/>
<sequence>MDLLAGIRKTGSRGGVNFSWDEIATSTHRENYLGHSLKAPVGRWQKGKDLNWYAKADLAPADGSETVEEREERERKEEIRRVKEAEEDALARALGLPPPQRTTSGANAVEVGIQRHIGPSVSVSEDTETRTGGIDGDTEVEAAEGMATVNTAMAGTVEEAVTVKRTGQGTEVEMVDGLSIDLVENVAEM</sequence>
<gene>
    <name evidence="3" type="ORF">DCS_02695</name>
</gene>